<dbReference type="Gene3D" id="3.30.450.20">
    <property type="entry name" value="PAS domain"/>
    <property type="match status" value="1"/>
</dbReference>
<feature type="region of interest" description="Disordered" evidence="1">
    <location>
        <begin position="311"/>
        <end position="467"/>
    </location>
</feature>
<feature type="compositionally biased region" description="Polar residues" evidence="1">
    <location>
        <begin position="212"/>
        <end position="226"/>
    </location>
</feature>
<evidence type="ECO:0008006" key="4">
    <source>
        <dbReference type="Google" id="ProtNLM"/>
    </source>
</evidence>
<gene>
    <name evidence="2" type="ORF">CTAYLR_006784</name>
</gene>
<feature type="compositionally biased region" description="Basic residues" evidence="1">
    <location>
        <begin position="347"/>
        <end position="356"/>
    </location>
</feature>
<evidence type="ECO:0000256" key="1">
    <source>
        <dbReference type="SAM" id="MobiDB-lite"/>
    </source>
</evidence>
<dbReference type="EMBL" id="JAQMWT010000574">
    <property type="protein sequence ID" value="KAJ8599270.1"/>
    <property type="molecule type" value="Genomic_DNA"/>
</dbReference>
<evidence type="ECO:0000313" key="3">
    <source>
        <dbReference type="Proteomes" id="UP001230188"/>
    </source>
</evidence>
<evidence type="ECO:0000313" key="2">
    <source>
        <dbReference type="EMBL" id="KAJ8599270.1"/>
    </source>
</evidence>
<feature type="region of interest" description="Disordered" evidence="1">
    <location>
        <begin position="1"/>
        <end position="72"/>
    </location>
</feature>
<protein>
    <recommendedName>
        <fullName evidence="4">BZIP domain-containing protein</fullName>
    </recommendedName>
</protein>
<dbReference type="AlphaFoldDB" id="A0AAD7U6P2"/>
<dbReference type="InterPro" id="IPR035965">
    <property type="entry name" value="PAS-like_dom_sf"/>
</dbReference>
<name>A0AAD7U6P2_9STRA</name>
<feature type="compositionally biased region" description="Basic and acidic residues" evidence="1">
    <location>
        <begin position="227"/>
        <end position="238"/>
    </location>
</feature>
<proteinExistence type="predicted"/>
<feature type="region of interest" description="Disordered" evidence="1">
    <location>
        <begin position="1093"/>
        <end position="1177"/>
    </location>
</feature>
<feature type="region of interest" description="Disordered" evidence="1">
    <location>
        <begin position="133"/>
        <end position="296"/>
    </location>
</feature>
<keyword evidence="3" id="KW-1185">Reference proteome</keyword>
<feature type="compositionally biased region" description="Low complexity" evidence="1">
    <location>
        <begin position="314"/>
        <end position="335"/>
    </location>
</feature>
<feature type="compositionally biased region" description="Basic and acidic residues" evidence="1">
    <location>
        <begin position="433"/>
        <end position="463"/>
    </location>
</feature>
<reference evidence="2" key="1">
    <citation type="submission" date="2023-01" db="EMBL/GenBank/DDBJ databases">
        <title>Metagenome sequencing of chrysophaentin producing Chrysophaeum taylorii.</title>
        <authorList>
            <person name="Davison J."/>
            <person name="Bewley C."/>
        </authorList>
    </citation>
    <scope>NUCLEOTIDE SEQUENCE</scope>
    <source>
        <strain evidence="2">NIES-1699</strain>
    </source>
</reference>
<feature type="compositionally biased region" description="Basic residues" evidence="1">
    <location>
        <begin position="374"/>
        <end position="388"/>
    </location>
</feature>
<accession>A0AAD7U6P2</accession>
<dbReference type="CDD" id="cd14809">
    <property type="entry name" value="bZIP_AUREO-like"/>
    <property type="match status" value="1"/>
</dbReference>
<organism evidence="2 3">
    <name type="scientific">Chrysophaeum taylorii</name>
    <dbReference type="NCBI Taxonomy" id="2483200"/>
    <lineage>
        <taxon>Eukaryota</taxon>
        <taxon>Sar</taxon>
        <taxon>Stramenopiles</taxon>
        <taxon>Ochrophyta</taxon>
        <taxon>Pelagophyceae</taxon>
        <taxon>Pelagomonadales</taxon>
        <taxon>Pelagomonadaceae</taxon>
        <taxon>Chrysophaeum</taxon>
    </lineage>
</organism>
<dbReference type="SUPFAM" id="SSF55785">
    <property type="entry name" value="PYP-like sensor domain (PAS domain)"/>
    <property type="match status" value="1"/>
</dbReference>
<feature type="compositionally biased region" description="Basic and acidic residues" evidence="1">
    <location>
        <begin position="247"/>
        <end position="259"/>
    </location>
</feature>
<dbReference type="Proteomes" id="UP001230188">
    <property type="component" value="Unassembled WGS sequence"/>
</dbReference>
<sequence length="1177" mass="128603">MADDDDNSVIDGSGPPRVGPPFLPASPEDLTDTRATVAPDTAALSDDGFVKQSMMDGNDPPPPPPLLGGEARSSSTTLLMDWMSSDAGFGAMFPRDGDLLVSHRGTTPWAWGLGETCEGARVPTTFACSVSMPSPQDGESGLGFLESAGAGGSPSDDGLGGLAPPGGSVEFLPEPEDLPLPQLGGGLMPTGWQPPMADVARQTSQRRRYDAISQTWNQSPASSEHASTGDERHVDTKPRLASGSSSDDGRARGRRRYEGDSSSDELSESPTGERRTSSSGGAESAQALEGRPVVRENSPLSDALKFLYTAAPKSINSGRSDVSGSSGSDNSLRGGYPKGAPDEERHSKTRRHHARRPIMSDSRILAQLEPSARPPHHRRGHHHHRSQARHPEPVPQQRRHQAPSRGRPLYRRRVEDMTEVECYSDVEMSASSRDSRRSGRSPLVDDSRNAPDPEWLADAKDPRCGGSELKWSEEAKEIADNLMMEAKHEAKLEAKQEAPECVHYFSAISYDDDEKNLAAALAGSLPVSSQVSTTGESVTEFVPDMDTSFFAPFVVTYRSFEPPRSIDAACAAPVRSIVRYGASFSLEEEPRRSPPPHSRSLYYAQQQQPNDLVAMVVSGDATDDGALSSQLPPATTLGGARSRVVERFQRQAPRGTVVLGGHATSRAVISQTQAAELLSAYDVHEDSSDGEPAKDELEELLAQKAARKPPRRSARPLAPAGVKLTPEERVALERERNREHARNTRLRKKAALANLKETVEKLSVRCEKNDRGEMEKRARAAVKRACIETFFRYRARSETSAEKWAQVVTEDVELWQPVTPHRSFRPDEVVDTRRRSSGVRGLAEDAASLGVLFRSIGRRAPNAKMIDRPPRFVFEATIASRDQSEDSIQEAFASSDVVGMHWSMRTLDATEFGLDREVSMNGMLVAKFDAVTCAVKHVEFVYDVKAFADQIQRALKLRVPEVIPNMDNVEDFMATYAEPCVLTTATRPHVIADVNKPWLEMLRVEDKSECVGRTLKLIQGEHTDADRVDEILDHVVNARAADAVLVNYRLTGEPFLNYLRVFPLYDNDRACAEKPSHYLGVLKDVIYSDTPPAKFELPPPLPAEPPGGRGTRTSRGAGLALSDDCGGPQPMDVALSPQPMDAAAASTRQLLARAQQHNQDRLEQPPQPATVARMVER</sequence>
<comment type="caution">
    <text evidence="2">The sequence shown here is derived from an EMBL/GenBank/DDBJ whole genome shotgun (WGS) entry which is preliminary data.</text>
</comment>